<feature type="domain" description="CHK kinase-like" evidence="1">
    <location>
        <begin position="139"/>
        <end position="334"/>
    </location>
</feature>
<evidence type="ECO:0000259" key="1">
    <source>
        <dbReference type="SMART" id="SM00587"/>
    </source>
</evidence>
<keyword evidence="2" id="KW-1185">Reference proteome</keyword>
<proteinExistence type="predicted"/>
<dbReference type="Pfam" id="PF02958">
    <property type="entry name" value="EcKL"/>
    <property type="match status" value="1"/>
</dbReference>
<dbReference type="RefSeq" id="XP_052754411.1">
    <property type="nucleotide sequence ID" value="XM_052898451.1"/>
</dbReference>
<reference evidence="3" key="1">
    <citation type="submission" date="2025-08" db="UniProtKB">
        <authorList>
            <consortium name="RefSeq"/>
        </authorList>
    </citation>
    <scope>IDENTIFICATION</scope>
    <source>
        <tissue evidence="3">Whole larvae</tissue>
    </source>
</reference>
<dbReference type="SMART" id="SM00587">
    <property type="entry name" value="CHK"/>
    <property type="match status" value="1"/>
</dbReference>
<evidence type="ECO:0000313" key="3">
    <source>
        <dbReference type="RefSeq" id="XP_052754411.1"/>
    </source>
</evidence>
<evidence type="ECO:0000313" key="2">
    <source>
        <dbReference type="Proteomes" id="UP001652740"/>
    </source>
</evidence>
<organism evidence="2 3">
    <name type="scientific">Galleria mellonella</name>
    <name type="common">Greater wax moth</name>
    <dbReference type="NCBI Taxonomy" id="7137"/>
    <lineage>
        <taxon>Eukaryota</taxon>
        <taxon>Metazoa</taxon>
        <taxon>Ecdysozoa</taxon>
        <taxon>Arthropoda</taxon>
        <taxon>Hexapoda</taxon>
        <taxon>Insecta</taxon>
        <taxon>Pterygota</taxon>
        <taxon>Neoptera</taxon>
        <taxon>Endopterygota</taxon>
        <taxon>Lepidoptera</taxon>
        <taxon>Glossata</taxon>
        <taxon>Ditrysia</taxon>
        <taxon>Pyraloidea</taxon>
        <taxon>Pyralidae</taxon>
        <taxon>Galleriinae</taxon>
        <taxon>Galleria</taxon>
    </lineage>
</organism>
<dbReference type="InterPro" id="IPR004119">
    <property type="entry name" value="EcKL"/>
</dbReference>
<dbReference type="InterPro" id="IPR015897">
    <property type="entry name" value="CHK_kinase-like"/>
</dbReference>
<dbReference type="InterPro" id="IPR011009">
    <property type="entry name" value="Kinase-like_dom_sf"/>
</dbReference>
<accession>A0ABM3MSR5</accession>
<dbReference type="SUPFAM" id="SSF56112">
    <property type="entry name" value="Protein kinase-like (PK-like)"/>
    <property type="match status" value="1"/>
</dbReference>
<dbReference type="GeneID" id="113509350"/>
<protein>
    <submittedName>
        <fullName evidence="3">Uncharacterized protein LOC113509350</fullName>
    </submittedName>
</protein>
<name>A0ABM3MSR5_GALME</name>
<dbReference type="PANTHER" id="PTHR11012:SF57">
    <property type="entry name" value="LD10016P"/>
    <property type="match status" value="1"/>
</dbReference>
<sequence length="421" mass="48915">MATEDFTTLTHVSPALTNEKLSKSLTEWFGEPMAFTRWEYLSDTGKGDSYLSELIKIKIHGTTRAGASKYVQVILKNIPKSISRRLTYRSDEFFKNEINFYVKVLPALIKFQSSKSVSDPFDKYAKLFLSYSDGINDVICLEDASLENYGSAVRQEGIDYNHCKITFKVLAQFHALSFAMKDQQPEEFEKIRTEVFETYYHDRLRGWYTKFWNRISGIAIDAVEKEYPNSIYVEKIKKFAVPERYDDMIEAATNTLETGVISHGDSWTNNFLYKYVNSTPVDAKIIDFQLSRCASPVLDVTFVIYACTTQDMRDKYYDELLKYYYQVLAKQIRELGSDPDKLYSYEVYMAEIKKYSYFGLAFSFESTPFIILAPEDAVNMEMKGDQKMNIDDVWQIKPFKTKEGRLREANNVVHCVDRGYI</sequence>
<dbReference type="Proteomes" id="UP001652740">
    <property type="component" value="Unplaced"/>
</dbReference>
<gene>
    <name evidence="3" type="primary">LOC113509350</name>
</gene>
<dbReference type="Gene3D" id="3.90.1200.10">
    <property type="match status" value="1"/>
</dbReference>
<dbReference type="PANTHER" id="PTHR11012">
    <property type="entry name" value="PROTEIN KINASE-LIKE DOMAIN-CONTAINING"/>
    <property type="match status" value="1"/>
</dbReference>